<dbReference type="Gene3D" id="3.40.50.2300">
    <property type="match status" value="1"/>
</dbReference>
<evidence type="ECO:0000256" key="1">
    <source>
        <dbReference type="ARBA" id="ARBA00023125"/>
    </source>
</evidence>
<feature type="domain" description="Response regulatory" evidence="5">
    <location>
        <begin position="3"/>
        <end position="118"/>
    </location>
</feature>
<keyword evidence="7" id="KW-1185">Reference proteome</keyword>
<dbReference type="PROSITE" id="PS50043">
    <property type="entry name" value="HTH_LUXR_2"/>
    <property type="match status" value="1"/>
</dbReference>
<proteinExistence type="predicted"/>
<dbReference type="SUPFAM" id="SSF52172">
    <property type="entry name" value="CheY-like"/>
    <property type="match status" value="1"/>
</dbReference>
<keyword evidence="2" id="KW-0597">Phosphoprotein</keyword>
<dbReference type="SMART" id="SM00421">
    <property type="entry name" value="HTH_LUXR"/>
    <property type="match status" value="1"/>
</dbReference>
<sequence length="210" mass="23433">MYRTMVICDHAFTRAGFEHLISSCESFDLKCAAAFTPDTVEKCANERFEVVIVDLGSLDQPMKTLRAFRKSCETVRILAFCSEKGIDTAVEALDAGASGILTYNSELADLCMAVRRVMNGDNYVQPDMAMDIFAKLRQAEAKRKEAERLRLTARESQVVRHLMQGMTNGQISVELKISEKTVKHYVGSLKDKFGAANRLEVVLEAQRLGV</sequence>
<dbReference type="EMBL" id="FRCB01000012">
    <property type="protein sequence ID" value="SHM71299.1"/>
    <property type="molecule type" value="Genomic_DNA"/>
</dbReference>
<dbReference type="Pfam" id="PF00196">
    <property type="entry name" value="GerE"/>
    <property type="match status" value="1"/>
</dbReference>
<dbReference type="PANTHER" id="PTHR43214">
    <property type="entry name" value="TWO-COMPONENT RESPONSE REGULATOR"/>
    <property type="match status" value="1"/>
</dbReference>
<evidence type="ECO:0000313" key="7">
    <source>
        <dbReference type="Proteomes" id="UP000322545"/>
    </source>
</evidence>
<evidence type="ECO:0000313" key="6">
    <source>
        <dbReference type="EMBL" id="SHM71299.1"/>
    </source>
</evidence>
<dbReference type="SUPFAM" id="SSF46894">
    <property type="entry name" value="C-terminal effector domain of the bipartite response regulators"/>
    <property type="match status" value="1"/>
</dbReference>
<dbReference type="PRINTS" id="PR00038">
    <property type="entry name" value="HTHLUXR"/>
</dbReference>
<feature type="domain" description="HTH luxR-type" evidence="4">
    <location>
        <begin position="144"/>
        <end position="209"/>
    </location>
</feature>
<dbReference type="InterPro" id="IPR016032">
    <property type="entry name" value="Sig_transdc_resp-reg_C-effctor"/>
</dbReference>
<name>A0A1M7L0R4_9RHOB</name>
<accession>A0A1M7L0R4</accession>
<dbReference type="InterPro" id="IPR000792">
    <property type="entry name" value="Tscrpt_reg_LuxR_C"/>
</dbReference>
<keyword evidence="1" id="KW-0238">DNA-binding</keyword>
<evidence type="ECO:0000259" key="5">
    <source>
        <dbReference type="PROSITE" id="PS50110"/>
    </source>
</evidence>
<dbReference type="CDD" id="cd06170">
    <property type="entry name" value="LuxR_C_like"/>
    <property type="match status" value="1"/>
</dbReference>
<dbReference type="AlphaFoldDB" id="A0A1M7L0R4"/>
<organism evidence="6 7">
    <name type="scientific">Roseovarius litoreus</name>
    <dbReference type="NCBI Taxonomy" id="1155722"/>
    <lineage>
        <taxon>Bacteria</taxon>
        <taxon>Pseudomonadati</taxon>
        <taxon>Pseudomonadota</taxon>
        <taxon>Alphaproteobacteria</taxon>
        <taxon>Rhodobacterales</taxon>
        <taxon>Roseobacteraceae</taxon>
        <taxon>Roseovarius</taxon>
    </lineage>
</organism>
<reference evidence="6 7" key="1">
    <citation type="submission" date="2016-11" db="EMBL/GenBank/DDBJ databases">
        <authorList>
            <person name="Varghese N."/>
            <person name="Submissions S."/>
        </authorList>
    </citation>
    <scope>NUCLEOTIDE SEQUENCE [LARGE SCALE GENOMIC DNA]</scope>
    <source>
        <strain evidence="6 7">DSM 28249</strain>
    </source>
</reference>
<evidence type="ECO:0000256" key="2">
    <source>
        <dbReference type="PROSITE-ProRule" id="PRU00169"/>
    </source>
</evidence>
<dbReference type="GO" id="GO:0003677">
    <property type="term" value="F:DNA binding"/>
    <property type="evidence" value="ECO:0007669"/>
    <property type="project" value="UniProtKB-KW"/>
</dbReference>
<keyword evidence="3" id="KW-0175">Coiled coil</keyword>
<dbReference type="InterPro" id="IPR039420">
    <property type="entry name" value="WalR-like"/>
</dbReference>
<dbReference type="InterPro" id="IPR011006">
    <property type="entry name" value="CheY-like_superfamily"/>
</dbReference>
<dbReference type="InterPro" id="IPR001789">
    <property type="entry name" value="Sig_transdc_resp-reg_receiver"/>
</dbReference>
<dbReference type="GO" id="GO:0006355">
    <property type="term" value="P:regulation of DNA-templated transcription"/>
    <property type="evidence" value="ECO:0007669"/>
    <property type="project" value="InterPro"/>
</dbReference>
<evidence type="ECO:0000259" key="4">
    <source>
        <dbReference type="PROSITE" id="PS50043"/>
    </source>
</evidence>
<feature type="modified residue" description="4-aspartylphosphate" evidence="2">
    <location>
        <position position="54"/>
    </location>
</feature>
<dbReference type="Proteomes" id="UP000322545">
    <property type="component" value="Unassembled WGS sequence"/>
</dbReference>
<dbReference type="PROSITE" id="PS50110">
    <property type="entry name" value="RESPONSE_REGULATORY"/>
    <property type="match status" value="1"/>
</dbReference>
<dbReference type="PANTHER" id="PTHR43214:SF43">
    <property type="entry name" value="TWO-COMPONENT RESPONSE REGULATOR"/>
    <property type="match status" value="1"/>
</dbReference>
<evidence type="ECO:0000256" key="3">
    <source>
        <dbReference type="SAM" id="Coils"/>
    </source>
</evidence>
<gene>
    <name evidence="6" type="ORF">SAMN05443432_11292</name>
</gene>
<dbReference type="RefSeq" id="WP_223228465.1">
    <property type="nucleotide sequence ID" value="NZ_FRCB01000012.1"/>
</dbReference>
<dbReference type="GO" id="GO:0000160">
    <property type="term" value="P:phosphorelay signal transduction system"/>
    <property type="evidence" value="ECO:0007669"/>
    <property type="project" value="InterPro"/>
</dbReference>
<protein>
    <submittedName>
        <fullName evidence="6">Two component transcriptional regulator, LuxR family</fullName>
    </submittedName>
</protein>
<dbReference type="PROSITE" id="PS00622">
    <property type="entry name" value="HTH_LUXR_1"/>
    <property type="match status" value="1"/>
</dbReference>
<feature type="coiled-coil region" evidence="3">
    <location>
        <begin position="129"/>
        <end position="156"/>
    </location>
</feature>